<evidence type="ECO:0000313" key="3">
    <source>
        <dbReference type="EMBL" id="MFC7178195.1"/>
    </source>
</evidence>
<dbReference type="EMBL" id="JBHTAJ010000002">
    <property type="protein sequence ID" value="MFC7178195.1"/>
    <property type="molecule type" value="Genomic_DNA"/>
</dbReference>
<evidence type="ECO:0000256" key="2">
    <source>
        <dbReference type="SAM" id="Phobius"/>
    </source>
</evidence>
<keyword evidence="2" id="KW-0812">Transmembrane</keyword>
<keyword evidence="4" id="KW-1185">Reference proteome</keyword>
<feature type="region of interest" description="Disordered" evidence="1">
    <location>
        <begin position="1"/>
        <end position="80"/>
    </location>
</feature>
<accession>A0ABW2FRF7</accession>
<feature type="compositionally biased region" description="Low complexity" evidence="1">
    <location>
        <begin position="30"/>
        <end position="45"/>
    </location>
</feature>
<reference evidence="4" key="1">
    <citation type="journal article" date="2019" name="Int. J. Syst. Evol. Microbiol.">
        <title>The Global Catalogue of Microorganisms (GCM) 10K type strain sequencing project: providing services to taxonomists for standard genome sequencing and annotation.</title>
        <authorList>
            <consortium name="The Broad Institute Genomics Platform"/>
            <consortium name="The Broad Institute Genome Sequencing Center for Infectious Disease"/>
            <person name="Wu L."/>
            <person name="Ma J."/>
        </authorList>
    </citation>
    <scope>NUCLEOTIDE SEQUENCE [LARGE SCALE GENOMIC DNA]</scope>
    <source>
        <strain evidence="4">CGMCC 1.12859</strain>
    </source>
</reference>
<evidence type="ECO:0000256" key="1">
    <source>
        <dbReference type="SAM" id="MobiDB-lite"/>
    </source>
</evidence>
<keyword evidence="2" id="KW-0472">Membrane</keyword>
<gene>
    <name evidence="3" type="ORF">ACFQMG_01305</name>
</gene>
<protein>
    <recommendedName>
        <fullName evidence="5">DUF3618 domain-containing protein</fullName>
    </recommendedName>
</protein>
<sequence length="158" mass="16388">MDPHSRPDQHTSDSRRSGLDDVNGSAAHVGLGVPLPDDPELLLGDATAARDLLFGAPSGGPDRSRGADDRTGGAAHPVGAAARDALTRSAVAVRRAGRTGQAAARRRIRRARATGAARSFVPGGEPFEVDRPVRRGPALIAAGAVGAVLLWAVTRRRR</sequence>
<comment type="caution">
    <text evidence="3">The sequence shown here is derived from an EMBL/GenBank/DDBJ whole genome shotgun (WGS) entry which is preliminary data.</text>
</comment>
<organism evidence="3 4">
    <name type="scientific">Kitasatospora paranensis</name>
    <dbReference type="NCBI Taxonomy" id="258053"/>
    <lineage>
        <taxon>Bacteria</taxon>
        <taxon>Bacillati</taxon>
        <taxon>Actinomycetota</taxon>
        <taxon>Actinomycetes</taxon>
        <taxon>Kitasatosporales</taxon>
        <taxon>Streptomycetaceae</taxon>
        <taxon>Kitasatospora</taxon>
    </lineage>
</organism>
<evidence type="ECO:0008006" key="5">
    <source>
        <dbReference type="Google" id="ProtNLM"/>
    </source>
</evidence>
<feature type="compositionally biased region" description="Basic and acidic residues" evidence="1">
    <location>
        <begin position="62"/>
        <end position="71"/>
    </location>
</feature>
<feature type="compositionally biased region" description="Basic and acidic residues" evidence="1">
    <location>
        <begin position="1"/>
        <end position="19"/>
    </location>
</feature>
<keyword evidence="2" id="KW-1133">Transmembrane helix</keyword>
<dbReference type="RefSeq" id="WP_380230256.1">
    <property type="nucleotide sequence ID" value="NZ_JBHTAJ010000002.1"/>
</dbReference>
<feature type="transmembrane region" description="Helical" evidence="2">
    <location>
        <begin position="136"/>
        <end position="154"/>
    </location>
</feature>
<evidence type="ECO:0000313" key="4">
    <source>
        <dbReference type="Proteomes" id="UP001596435"/>
    </source>
</evidence>
<name>A0ABW2FRF7_9ACTN</name>
<proteinExistence type="predicted"/>
<dbReference type="Proteomes" id="UP001596435">
    <property type="component" value="Unassembled WGS sequence"/>
</dbReference>